<evidence type="ECO:0000313" key="7">
    <source>
        <dbReference type="Proteomes" id="UP001180487"/>
    </source>
</evidence>
<dbReference type="PRINTS" id="PR00039">
    <property type="entry name" value="HTHLYSR"/>
</dbReference>
<dbReference type="InterPro" id="IPR005119">
    <property type="entry name" value="LysR_subst-bd"/>
</dbReference>
<dbReference type="PANTHER" id="PTHR30118:SF15">
    <property type="entry name" value="TRANSCRIPTIONAL REGULATORY PROTEIN"/>
    <property type="match status" value="1"/>
</dbReference>
<dbReference type="GO" id="GO:0003677">
    <property type="term" value="F:DNA binding"/>
    <property type="evidence" value="ECO:0007669"/>
    <property type="project" value="UniProtKB-KW"/>
</dbReference>
<accession>A0ABU2CD76</accession>
<evidence type="ECO:0000256" key="1">
    <source>
        <dbReference type="ARBA" id="ARBA00009437"/>
    </source>
</evidence>
<dbReference type="CDD" id="cd08459">
    <property type="entry name" value="PBP2_DntR_NahR_LinR_like"/>
    <property type="match status" value="1"/>
</dbReference>
<dbReference type="InterPro" id="IPR000847">
    <property type="entry name" value="LysR_HTH_N"/>
</dbReference>
<evidence type="ECO:0000256" key="2">
    <source>
        <dbReference type="ARBA" id="ARBA00023015"/>
    </source>
</evidence>
<dbReference type="Proteomes" id="UP001180487">
    <property type="component" value="Unassembled WGS sequence"/>
</dbReference>
<dbReference type="PROSITE" id="PS50931">
    <property type="entry name" value="HTH_LYSR"/>
    <property type="match status" value="1"/>
</dbReference>
<evidence type="ECO:0000259" key="5">
    <source>
        <dbReference type="PROSITE" id="PS50931"/>
    </source>
</evidence>
<dbReference type="Pfam" id="PF03466">
    <property type="entry name" value="LysR_substrate"/>
    <property type="match status" value="1"/>
</dbReference>
<organism evidence="6 7">
    <name type="scientific">Rhodoferax ferrireducens</name>
    <dbReference type="NCBI Taxonomy" id="192843"/>
    <lineage>
        <taxon>Bacteria</taxon>
        <taxon>Pseudomonadati</taxon>
        <taxon>Pseudomonadota</taxon>
        <taxon>Betaproteobacteria</taxon>
        <taxon>Burkholderiales</taxon>
        <taxon>Comamonadaceae</taxon>
        <taxon>Rhodoferax</taxon>
    </lineage>
</organism>
<dbReference type="EMBL" id="JAVDXT010000004">
    <property type="protein sequence ID" value="MDR7379295.1"/>
    <property type="molecule type" value="Genomic_DNA"/>
</dbReference>
<dbReference type="SUPFAM" id="SSF46785">
    <property type="entry name" value="Winged helix' DNA-binding domain"/>
    <property type="match status" value="1"/>
</dbReference>
<dbReference type="Pfam" id="PF00126">
    <property type="entry name" value="HTH_1"/>
    <property type="match status" value="1"/>
</dbReference>
<dbReference type="InterPro" id="IPR036390">
    <property type="entry name" value="WH_DNA-bd_sf"/>
</dbReference>
<dbReference type="SUPFAM" id="SSF53850">
    <property type="entry name" value="Periplasmic binding protein-like II"/>
    <property type="match status" value="1"/>
</dbReference>
<keyword evidence="2" id="KW-0805">Transcription regulation</keyword>
<dbReference type="Gene3D" id="1.10.10.10">
    <property type="entry name" value="Winged helix-like DNA-binding domain superfamily/Winged helix DNA-binding domain"/>
    <property type="match status" value="1"/>
</dbReference>
<comment type="similarity">
    <text evidence="1">Belongs to the LysR transcriptional regulatory family.</text>
</comment>
<reference evidence="6 7" key="1">
    <citation type="submission" date="2023-07" db="EMBL/GenBank/DDBJ databases">
        <title>Sorghum-associated microbial communities from plants grown in Nebraska, USA.</title>
        <authorList>
            <person name="Schachtman D."/>
        </authorList>
    </citation>
    <scope>NUCLEOTIDE SEQUENCE [LARGE SCALE GENOMIC DNA]</scope>
    <source>
        <strain evidence="6 7">BE313</strain>
    </source>
</reference>
<dbReference type="RefSeq" id="WP_310375832.1">
    <property type="nucleotide sequence ID" value="NZ_JAVDXT010000004.1"/>
</dbReference>
<dbReference type="InterPro" id="IPR036388">
    <property type="entry name" value="WH-like_DNA-bd_sf"/>
</dbReference>
<name>A0ABU2CD76_9BURK</name>
<dbReference type="InterPro" id="IPR050389">
    <property type="entry name" value="LysR-type_TF"/>
</dbReference>
<evidence type="ECO:0000256" key="4">
    <source>
        <dbReference type="ARBA" id="ARBA00023163"/>
    </source>
</evidence>
<keyword evidence="7" id="KW-1185">Reference proteome</keyword>
<evidence type="ECO:0000256" key="3">
    <source>
        <dbReference type="ARBA" id="ARBA00023125"/>
    </source>
</evidence>
<proteinExistence type="inferred from homology"/>
<keyword evidence="3 6" id="KW-0238">DNA-binding</keyword>
<keyword evidence="4" id="KW-0804">Transcription</keyword>
<dbReference type="PANTHER" id="PTHR30118">
    <property type="entry name" value="HTH-TYPE TRANSCRIPTIONAL REGULATOR LEUO-RELATED"/>
    <property type="match status" value="1"/>
</dbReference>
<comment type="caution">
    <text evidence="6">The sequence shown here is derived from an EMBL/GenBank/DDBJ whole genome shotgun (WGS) entry which is preliminary data.</text>
</comment>
<evidence type="ECO:0000313" key="6">
    <source>
        <dbReference type="EMBL" id="MDR7379295.1"/>
    </source>
</evidence>
<sequence length="325" mass="36562">MAKERSSTFDQQDIPESRDVEQMKDFDLNLLRVLVALHRTRSVSKAAAALDLSQPATSLALGRLRKALDDPLFVRSHTGMLPTPRGTELADAAARALSDFSVHAHNEPAFDPASSRRDFVITTPDIGELQLLPPLMAYLAREAPYCNLRSEPFATMDVEAALEEGRCDLALGLFPNLERPVLYTQQILTQTIVCLVRADHPLVQSSRISMRRFLELSHAVVHPVGRSQELFEALLKAKGHTRRVQLKTSHFLSVPSIIAATDMIVTVPRSIADYYTRLENLRIVEPPINIKPLPIRQFWHPRFHTDPAVRWLRESVARVFSKVNA</sequence>
<protein>
    <submittedName>
        <fullName evidence="6">DNA-binding transcriptional LysR family regulator</fullName>
    </submittedName>
</protein>
<gene>
    <name evidence="6" type="ORF">J2X19_003989</name>
</gene>
<dbReference type="Gene3D" id="3.40.190.10">
    <property type="entry name" value="Periplasmic binding protein-like II"/>
    <property type="match status" value="2"/>
</dbReference>
<feature type="domain" description="HTH lysR-type" evidence="5">
    <location>
        <begin position="26"/>
        <end position="83"/>
    </location>
</feature>